<comment type="caution">
    <text evidence="1">The sequence shown here is derived from an EMBL/GenBank/DDBJ whole genome shotgun (WGS) entry which is preliminary data.</text>
</comment>
<dbReference type="EMBL" id="BAAAUX010000019">
    <property type="protein sequence ID" value="GAA2804587.1"/>
    <property type="molecule type" value="Genomic_DNA"/>
</dbReference>
<proteinExistence type="predicted"/>
<dbReference type="Proteomes" id="UP001500979">
    <property type="component" value="Unassembled WGS sequence"/>
</dbReference>
<evidence type="ECO:0000313" key="1">
    <source>
        <dbReference type="EMBL" id="GAA2804587.1"/>
    </source>
</evidence>
<keyword evidence="2" id="KW-1185">Reference proteome</keyword>
<organism evidence="1 2">
    <name type="scientific">Saccharopolyspora taberi</name>
    <dbReference type="NCBI Taxonomy" id="60895"/>
    <lineage>
        <taxon>Bacteria</taxon>
        <taxon>Bacillati</taxon>
        <taxon>Actinomycetota</taxon>
        <taxon>Actinomycetes</taxon>
        <taxon>Pseudonocardiales</taxon>
        <taxon>Pseudonocardiaceae</taxon>
        <taxon>Saccharopolyspora</taxon>
    </lineage>
</organism>
<dbReference type="RefSeq" id="WP_344682740.1">
    <property type="nucleotide sequence ID" value="NZ_BAAAUX010000019.1"/>
</dbReference>
<gene>
    <name evidence="1" type="ORF">GCM10010470_44710</name>
</gene>
<name>A0ABN3VHI3_9PSEU</name>
<sequence>MSWDSEQARQEIARAETLLSDLGAGSEPVAGAHAIEAVRAVVGLYGECLGRMVRSVEQAGHTGLAAEFAGDELVSHLLLVHDLHPVALEDRITGAIAEVSRTFDEPIRLLDVRDGAARVRVEARGCGSPRMHTSVRAAVLEAAPELDRVEIDATAEPDAVIPVDDLFPRARS</sequence>
<reference evidence="1 2" key="1">
    <citation type="journal article" date="2019" name="Int. J. Syst. Evol. Microbiol.">
        <title>The Global Catalogue of Microorganisms (GCM) 10K type strain sequencing project: providing services to taxonomists for standard genome sequencing and annotation.</title>
        <authorList>
            <consortium name="The Broad Institute Genomics Platform"/>
            <consortium name="The Broad Institute Genome Sequencing Center for Infectious Disease"/>
            <person name="Wu L."/>
            <person name="Ma J."/>
        </authorList>
    </citation>
    <scope>NUCLEOTIDE SEQUENCE [LARGE SCALE GENOMIC DNA]</scope>
    <source>
        <strain evidence="1 2">JCM 9383</strain>
    </source>
</reference>
<protein>
    <submittedName>
        <fullName evidence="1">NifU family protein</fullName>
    </submittedName>
</protein>
<accession>A0ABN3VHI3</accession>
<evidence type="ECO:0000313" key="2">
    <source>
        <dbReference type="Proteomes" id="UP001500979"/>
    </source>
</evidence>